<dbReference type="Pfam" id="PF15410">
    <property type="entry name" value="PH_9"/>
    <property type="match status" value="1"/>
</dbReference>
<feature type="region of interest" description="Disordered" evidence="3">
    <location>
        <begin position="1"/>
        <end position="147"/>
    </location>
</feature>
<feature type="compositionally biased region" description="Acidic residues" evidence="3">
    <location>
        <begin position="114"/>
        <end position="123"/>
    </location>
</feature>
<evidence type="ECO:0000256" key="3">
    <source>
        <dbReference type="SAM" id="MobiDB-lite"/>
    </source>
</evidence>
<dbReference type="GO" id="GO:0032587">
    <property type="term" value="C:ruffle membrane"/>
    <property type="evidence" value="ECO:0007669"/>
    <property type="project" value="UniProtKB-SubCell"/>
</dbReference>
<dbReference type="InterPro" id="IPR023394">
    <property type="entry name" value="Sec7_C_sf"/>
</dbReference>
<dbReference type="SUPFAM" id="SSF50729">
    <property type="entry name" value="PH domain-like"/>
    <property type="match status" value="1"/>
</dbReference>
<dbReference type="SUPFAM" id="SSF48425">
    <property type="entry name" value="Sec7 domain"/>
    <property type="match status" value="1"/>
</dbReference>
<dbReference type="InterPro" id="IPR041681">
    <property type="entry name" value="PH_9"/>
</dbReference>
<evidence type="ECO:0000259" key="4">
    <source>
        <dbReference type="SMART" id="SM00222"/>
    </source>
</evidence>
<feature type="domain" description="SEC7" evidence="4">
    <location>
        <begin position="534"/>
        <end position="792"/>
    </location>
</feature>
<dbReference type="SMART" id="SM00233">
    <property type="entry name" value="PH"/>
    <property type="match status" value="1"/>
</dbReference>
<dbReference type="AlphaFoldDB" id="A0A7J5XLP1"/>
<feature type="compositionally biased region" description="Basic and acidic residues" evidence="3">
    <location>
        <begin position="35"/>
        <end position="83"/>
    </location>
</feature>
<comment type="caution">
    <text evidence="6">The sequence shown here is derived from an EMBL/GenBank/DDBJ whole genome shotgun (WGS) entry which is preliminary data.</text>
</comment>
<proteinExistence type="predicted"/>
<dbReference type="InterPro" id="IPR000904">
    <property type="entry name" value="Sec7_dom"/>
</dbReference>
<feature type="compositionally biased region" description="Basic residues" evidence="3">
    <location>
        <begin position="128"/>
        <end position="142"/>
    </location>
</feature>
<feature type="coiled-coil region" evidence="2">
    <location>
        <begin position="954"/>
        <end position="981"/>
    </location>
</feature>
<dbReference type="InterPro" id="IPR001849">
    <property type="entry name" value="PH_domain"/>
</dbReference>
<evidence type="ECO:0000313" key="7">
    <source>
        <dbReference type="Proteomes" id="UP000518266"/>
    </source>
</evidence>
<feature type="region of interest" description="Disordered" evidence="3">
    <location>
        <begin position="714"/>
        <end position="733"/>
    </location>
</feature>
<feature type="compositionally biased region" description="Acidic residues" evidence="3">
    <location>
        <begin position="244"/>
        <end position="258"/>
    </location>
</feature>
<dbReference type="GO" id="GO:0032012">
    <property type="term" value="P:regulation of ARF protein signal transduction"/>
    <property type="evidence" value="ECO:0007669"/>
    <property type="project" value="InterPro"/>
</dbReference>
<evidence type="ECO:0000313" key="6">
    <source>
        <dbReference type="EMBL" id="KAF3837994.1"/>
    </source>
</evidence>
<keyword evidence="7" id="KW-1185">Reference proteome</keyword>
<evidence type="ECO:0000256" key="2">
    <source>
        <dbReference type="SAM" id="Coils"/>
    </source>
</evidence>
<evidence type="ECO:0008006" key="8">
    <source>
        <dbReference type="Google" id="ProtNLM"/>
    </source>
</evidence>
<sequence>MTQEGQALPLPPTREPSGARHSHQRPPPETQDTLRVAEKDEIEEGRGEEIREGEGETHGDVQGREEVKDEVAEGKLKEERVDQQTDGGGEEEREGTRAEGYVNVEVSSTREEATHEEEEMKEDEEARKRKRCNRLQRRRRPPLNKLGEMLESYAKDNFLSSFLNRLANGIGGNEEDDEVGEEEGGRREGGTHLDTFSSNFETTVEQADTEVEEEEEEEEEEEVQREGNHDSFSSVFEHIVEQVDAQDEEEDEELEEEGEKGRVDNKDGFSSTFERIVESALLRGGTCYSSLDSLDVLSLTDETDSCVSFEAPLTPLIQQRSLLQGPEPLELELETVQEQEGAEAGLDSRARGERLPWSWGWSGREPPEDHHTWEQSGRWTIPNGYHSDSQRGCGAMINSVSSLCSISPAASVLISPLYPSYLTSSHLPYPPPTVLFLSSLHHLLFHFHALLLLHLISHCSLLLSSPLFSSLLLCPFSLVDIIGSVTFLALQASWTTRRNSCKAMDTKWQRHSDELSEDSRLTDAESNFRVTVFNACLDIIIQQLSQRFTSLNATANMFEAIHPNTLLQAKDEDLHQAAQRLIEHYSRDIAASFPGQLLSFRTYVLSDSEECDLGSLERLERGSTDTLANGCRADCEAARGSPSASTTSRASNAATWPDTWARIQPVGGVGVPELFDFSGLTLDRALRHSPDGRDPGERADPRAFLQTLLQLNPQTLSSEGHRQQEADWDDEDDDGAHTLTCALMLLNTDLHGHNIGKKMSASSLSVNVNGYLCVCREEELRKSLSELVEEHCEGGSKRVARVTDGHNPFIAIPVQLNAVTYKHGVLTRKSHADMDGKRSDPEGSPRWKKFYAVLKGMILYLQKDEYKPDTDISEVDLKNAVRIHHALATRATDYSKRANVLKLKTSTGESEEEMMSWIFRINLVAALFSAPAFPAAIGSMKKFCRPILPSSSTRLKQEEQLLSHENKMKQMSLELEEHRKNSVDPKSHEWEEYRLKEHYLTYEKSRYETYISLLQAKLRAETDDLEKIEASVMGGLIMEGGLSGRECHLRKTQSSPSISQAQGGLNGRTAPGQRS</sequence>
<dbReference type="Pfam" id="PF01369">
    <property type="entry name" value="Sec7"/>
    <property type="match status" value="1"/>
</dbReference>
<feature type="region of interest" description="Disordered" evidence="3">
    <location>
        <begin position="1051"/>
        <end position="1075"/>
    </location>
</feature>
<protein>
    <recommendedName>
        <fullName evidence="8">PH and SEC7 domain-containing protein 2</fullName>
    </recommendedName>
</protein>
<feature type="compositionally biased region" description="Polar residues" evidence="3">
    <location>
        <begin position="1052"/>
        <end position="1063"/>
    </location>
</feature>
<name>A0A7J5XLP1_DISMA</name>
<dbReference type="Gene3D" id="1.10.1000.11">
    <property type="entry name" value="Arf Nucleotide-binding Site Opener,domain 2"/>
    <property type="match status" value="1"/>
</dbReference>
<dbReference type="InterPro" id="IPR035999">
    <property type="entry name" value="Sec7_dom_sf"/>
</dbReference>
<feature type="domain" description="PH" evidence="5">
    <location>
        <begin position="820"/>
        <end position="928"/>
    </location>
</feature>
<gene>
    <name evidence="6" type="ORF">F7725_009762</name>
</gene>
<dbReference type="OrthoDB" id="2157641at2759"/>
<comment type="subcellular location">
    <subcellularLocation>
        <location evidence="1">Cell projection</location>
        <location evidence="1">Ruffle membrane</location>
    </subcellularLocation>
</comment>
<dbReference type="FunFam" id="2.30.29.30:FF:000054">
    <property type="entry name" value="PH and SEC7 domain-containing protein 3"/>
    <property type="match status" value="1"/>
</dbReference>
<feature type="compositionally biased region" description="Acidic residues" evidence="3">
    <location>
        <begin position="207"/>
        <end position="223"/>
    </location>
</feature>
<dbReference type="EMBL" id="JAAKFY010000022">
    <property type="protein sequence ID" value="KAF3837994.1"/>
    <property type="molecule type" value="Genomic_DNA"/>
</dbReference>
<feature type="compositionally biased region" description="Acidic residues" evidence="3">
    <location>
        <begin position="173"/>
        <end position="182"/>
    </location>
</feature>
<dbReference type="GO" id="GO:0005085">
    <property type="term" value="F:guanyl-nucleotide exchange factor activity"/>
    <property type="evidence" value="ECO:0007669"/>
    <property type="project" value="InterPro"/>
</dbReference>
<feature type="region of interest" description="Disordered" evidence="3">
    <location>
        <begin position="167"/>
        <end position="266"/>
    </location>
</feature>
<reference evidence="6 7" key="1">
    <citation type="submission" date="2020-03" db="EMBL/GenBank/DDBJ databases">
        <title>Dissostichus mawsoni Genome sequencing and assembly.</title>
        <authorList>
            <person name="Park H."/>
        </authorList>
    </citation>
    <scope>NUCLEOTIDE SEQUENCE [LARGE SCALE GENOMIC DNA]</scope>
    <source>
        <strain evidence="6">DM0001</strain>
        <tissue evidence="6">Muscle</tissue>
    </source>
</reference>
<dbReference type="SMART" id="SM00222">
    <property type="entry name" value="Sec7"/>
    <property type="match status" value="1"/>
</dbReference>
<keyword evidence="2" id="KW-0175">Coiled coil</keyword>
<evidence type="ECO:0000259" key="5">
    <source>
        <dbReference type="SMART" id="SM00233"/>
    </source>
</evidence>
<dbReference type="Proteomes" id="UP000518266">
    <property type="component" value="Unassembled WGS sequence"/>
</dbReference>
<accession>A0A7J5XLP1</accession>
<dbReference type="Gene3D" id="2.30.29.30">
    <property type="entry name" value="Pleckstrin-homology domain (PH domain)/Phosphotyrosine-binding domain (PTB)"/>
    <property type="match status" value="1"/>
</dbReference>
<dbReference type="PANTHER" id="PTHR10663:SF329">
    <property type="entry name" value="PH AND SEC7 DOMAIN-CONTAINING PROTEIN 2"/>
    <property type="match status" value="1"/>
</dbReference>
<evidence type="ECO:0000256" key="1">
    <source>
        <dbReference type="ARBA" id="ARBA00004632"/>
    </source>
</evidence>
<dbReference type="InterPro" id="IPR011993">
    <property type="entry name" value="PH-like_dom_sf"/>
</dbReference>
<dbReference type="PANTHER" id="PTHR10663">
    <property type="entry name" value="GUANYL-NUCLEOTIDE EXCHANGE FACTOR"/>
    <property type="match status" value="1"/>
</dbReference>
<organism evidence="6 7">
    <name type="scientific">Dissostichus mawsoni</name>
    <name type="common">Antarctic cod</name>
    <dbReference type="NCBI Taxonomy" id="36200"/>
    <lineage>
        <taxon>Eukaryota</taxon>
        <taxon>Metazoa</taxon>
        <taxon>Chordata</taxon>
        <taxon>Craniata</taxon>
        <taxon>Vertebrata</taxon>
        <taxon>Euteleostomi</taxon>
        <taxon>Actinopterygii</taxon>
        <taxon>Neopterygii</taxon>
        <taxon>Teleostei</taxon>
        <taxon>Neoteleostei</taxon>
        <taxon>Acanthomorphata</taxon>
        <taxon>Eupercaria</taxon>
        <taxon>Perciformes</taxon>
        <taxon>Notothenioidei</taxon>
        <taxon>Nototheniidae</taxon>
        <taxon>Dissostichus</taxon>
    </lineage>
</organism>